<evidence type="ECO:0000313" key="8">
    <source>
        <dbReference type="Proteomes" id="UP000601597"/>
    </source>
</evidence>
<keyword evidence="3 6" id="KW-0812">Transmembrane</keyword>
<comment type="subcellular location">
    <subcellularLocation>
        <location evidence="1">Membrane</location>
        <topology evidence="1">Multi-pass membrane protein</topology>
    </subcellularLocation>
</comment>
<gene>
    <name evidence="7" type="ORF">GCM10007071_00140</name>
</gene>
<evidence type="ECO:0000256" key="1">
    <source>
        <dbReference type="ARBA" id="ARBA00004141"/>
    </source>
</evidence>
<comment type="similarity">
    <text evidence="2">Belongs to the UPF0382 family.</text>
</comment>
<name>A0ABQ3AN02_9GAMM</name>
<sequence>MTAERMVATIHRPWLAAGALIAMLAVMAGAFGAHGLRGMVSERALEVFQTAVTYQIYHAIALVLVALLSATGLSRRLLGVAGGFFLAGIILFSGSLYLLVLTDIRWVGPITPLGGVCFMVGWAVLVAAALRRSV</sequence>
<evidence type="ECO:0000256" key="4">
    <source>
        <dbReference type="ARBA" id="ARBA00022989"/>
    </source>
</evidence>
<dbReference type="Proteomes" id="UP000601597">
    <property type="component" value="Unassembled WGS sequence"/>
</dbReference>
<comment type="caution">
    <text evidence="7">The sequence shown here is derived from an EMBL/GenBank/DDBJ whole genome shotgun (WGS) entry which is preliminary data.</text>
</comment>
<reference evidence="8" key="1">
    <citation type="journal article" date="2019" name="Int. J. Syst. Evol. Microbiol.">
        <title>The Global Catalogue of Microorganisms (GCM) 10K type strain sequencing project: providing services to taxonomists for standard genome sequencing and annotation.</title>
        <authorList>
            <consortium name="The Broad Institute Genomics Platform"/>
            <consortium name="The Broad Institute Genome Sequencing Center for Infectious Disease"/>
            <person name="Wu L."/>
            <person name="Ma J."/>
        </authorList>
    </citation>
    <scope>NUCLEOTIDE SEQUENCE [LARGE SCALE GENOMIC DNA]</scope>
    <source>
        <strain evidence="8">KCTC 22280</strain>
    </source>
</reference>
<evidence type="ECO:0000256" key="5">
    <source>
        <dbReference type="ARBA" id="ARBA00023136"/>
    </source>
</evidence>
<dbReference type="PANTHER" id="PTHR43461">
    <property type="entry name" value="TRANSMEMBRANE PROTEIN 256"/>
    <property type="match status" value="1"/>
</dbReference>
<evidence type="ECO:0000256" key="6">
    <source>
        <dbReference type="SAM" id="Phobius"/>
    </source>
</evidence>
<accession>A0ABQ3AN02</accession>
<dbReference type="PANTHER" id="PTHR43461:SF1">
    <property type="entry name" value="TRANSMEMBRANE PROTEIN 256"/>
    <property type="match status" value="1"/>
</dbReference>
<feature type="transmembrane region" description="Helical" evidence="6">
    <location>
        <begin position="56"/>
        <end position="73"/>
    </location>
</feature>
<keyword evidence="8" id="KW-1185">Reference proteome</keyword>
<dbReference type="EMBL" id="BMXV01000001">
    <property type="protein sequence ID" value="GGY58038.1"/>
    <property type="molecule type" value="Genomic_DNA"/>
</dbReference>
<proteinExistence type="inferred from homology"/>
<organism evidence="7 8">
    <name type="scientific">Marinobacter zhanjiangensis</name>
    <dbReference type="NCBI Taxonomy" id="578215"/>
    <lineage>
        <taxon>Bacteria</taxon>
        <taxon>Pseudomonadati</taxon>
        <taxon>Pseudomonadota</taxon>
        <taxon>Gammaproteobacteria</taxon>
        <taxon>Pseudomonadales</taxon>
        <taxon>Marinobacteraceae</taxon>
        <taxon>Marinobacter</taxon>
    </lineage>
</organism>
<keyword evidence="5 6" id="KW-0472">Membrane</keyword>
<evidence type="ECO:0000256" key="3">
    <source>
        <dbReference type="ARBA" id="ARBA00022692"/>
    </source>
</evidence>
<dbReference type="InterPro" id="IPR006696">
    <property type="entry name" value="DUF423"/>
</dbReference>
<protein>
    <submittedName>
        <fullName evidence="7">UPF0382 membrane protein</fullName>
    </submittedName>
</protein>
<evidence type="ECO:0000256" key="2">
    <source>
        <dbReference type="ARBA" id="ARBA00009694"/>
    </source>
</evidence>
<feature type="transmembrane region" description="Helical" evidence="6">
    <location>
        <begin position="106"/>
        <end position="130"/>
    </location>
</feature>
<feature type="transmembrane region" description="Helical" evidence="6">
    <location>
        <begin position="80"/>
        <end position="100"/>
    </location>
</feature>
<evidence type="ECO:0000313" key="7">
    <source>
        <dbReference type="EMBL" id="GGY58038.1"/>
    </source>
</evidence>
<keyword evidence="4 6" id="KW-1133">Transmembrane helix</keyword>
<dbReference type="Pfam" id="PF04241">
    <property type="entry name" value="DUF423"/>
    <property type="match status" value="1"/>
</dbReference>